<evidence type="ECO:0000313" key="10">
    <source>
        <dbReference type="Proteomes" id="UP000694523"/>
    </source>
</evidence>
<evidence type="ECO:0000256" key="1">
    <source>
        <dbReference type="ARBA" id="ARBA00004498"/>
    </source>
</evidence>
<comment type="similarity">
    <text evidence="2">Belongs to the MFAP family.</text>
</comment>
<keyword evidence="4" id="KW-0272">Extracellular matrix</keyword>
<feature type="chain" id="PRO_5034683343" evidence="8">
    <location>
        <begin position="23"/>
        <end position="185"/>
    </location>
</feature>
<dbReference type="AlphaFoldDB" id="A0A8C6SEM8"/>
<evidence type="ECO:0000256" key="6">
    <source>
        <dbReference type="ARBA" id="ARBA00023157"/>
    </source>
</evidence>
<dbReference type="PANTHER" id="PTHR16485">
    <property type="entry name" value="MICROFIBRILLAR-ASSOCIATED PROTEIN 2"/>
    <property type="match status" value="1"/>
</dbReference>
<keyword evidence="3" id="KW-0964">Secreted</keyword>
<reference evidence="9" key="2">
    <citation type="submission" date="2025-09" db="UniProtKB">
        <authorList>
            <consortium name="Ensembl"/>
        </authorList>
    </citation>
    <scope>IDENTIFICATION</scope>
</reference>
<keyword evidence="6" id="KW-1015">Disulfide bond</keyword>
<name>A0A8C6SEM8_9GOBI</name>
<accession>A0A8C6SEM8</accession>
<dbReference type="Pfam" id="PF05507">
    <property type="entry name" value="MAGP"/>
    <property type="match status" value="1"/>
</dbReference>
<keyword evidence="5 8" id="KW-0732">Signal</keyword>
<feature type="signal peptide" evidence="8">
    <location>
        <begin position="1"/>
        <end position="22"/>
    </location>
</feature>
<evidence type="ECO:0000313" key="9">
    <source>
        <dbReference type="Ensembl" id="ENSNMLP00000005687.1"/>
    </source>
</evidence>
<evidence type="ECO:0000256" key="5">
    <source>
        <dbReference type="ARBA" id="ARBA00022729"/>
    </source>
</evidence>
<keyword evidence="7" id="KW-0325">Glycoprotein</keyword>
<evidence type="ECO:0000256" key="4">
    <source>
        <dbReference type="ARBA" id="ARBA00022530"/>
    </source>
</evidence>
<keyword evidence="10" id="KW-1185">Reference proteome</keyword>
<reference evidence="9" key="1">
    <citation type="submission" date="2025-08" db="UniProtKB">
        <authorList>
            <consortium name="Ensembl"/>
        </authorList>
    </citation>
    <scope>IDENTIFICATION</scope>
</reference>
<evidence type="ECO:0000256" key="3">
    <source>
        <dbReference type="ARBA" id="ARBA00022525"/>
    </source>
</evidence>
<dbReference type="Ensembl" id="ENSNMLT00000006533.1">
    <property type="protein sequence ID" value="ENSNMLP00000005687.1"/>
    <property type="gene ID" value="ENSNMLG00000004190.1"/>
</dbReference>
<organism evidence="9 10">
    <name type="scientific">Neogobius melanostomus</name>
    <name type="common">round goby</name>
    <dbReference type="NCBI Taxonomy" id="47308"/>
    <lineage>
        <taxon>Eukaryota</taxon>
        <taxon>Metazoa</taxon>
        <taxon>Chordata</taxon>
        <taxon>Craniata</taxon>
        <taxon>Vertebrata</taxon>
        <taxon>Euteleostomi</taxon>
        <taxon>Actinopterygii</taxon>
        <taxon>Neopterygii</taxon>
        <taxon>Teleostei</taxon>
        <taxon>Neoteleostei</taxon>
        <taxon>Acanthomorphata</taxon>
        <taxon>Gobiaria</taxon>
        <taxon>Gobiiformes</taxon>
        <taxon>Gobioidei</taxon>
        <taxon>Gobiidae</taxon>
        <taxon>Benthophilinae</taxon>
        <taxon>Neogobiini</taxon>
        <taxon>Neogobius</taxon>
    </lineage>
</organism>
<dbReference type="InterPro" id="IPR008673">
    <property type="entry name" value="MAGP"/>
</dbReference>
<sequence length="185" mass="21334">MLTRKLVYAIDAVLFLHSLCLSVCCVCSSINGGDRERVREQHSNIYSARSRRTNHSLTLAKLTLASCYVSQRVPGYSVTLLCADCREEMYPCTRMYSVHRPTKRCIGGVCLYSLPRMYVINKEICVRTVCTQDEYLKGEPHAQSGWPRRIERSFNQKRPNFRLPTSPLFIQPQKYGLCFIDQIKI</sequence>
<protein>
    <submittedName>
        <fullName evidence="9">Microfibril associated protein 5</fullName>
    </submittedName>
</protein>
<dbReference type="GO" id="GO:0048048">
    <property type="term" value="P:embryonic eye morphogenesis"/>
    <property type="evidence" value="ECO:0007669"/>
    <property type="project" value="TreeGrafter"/>
</dbReference>
<dbReference type="PANTHER" id="PTHR16485:SF7">
    <property type="entry name" value="MICROFIBRIL-ASSOCIATED PROTEIN 5"/>
    <property type="match status" value="1"/>
</dbReference>
<dbReference type="GO" id="GO:0001527">
    <property type="term" value="C:microfibril"/>
    <property type="evidence" value="ECO:0007669"/>
    <property type="project" value="InterPro"/>
</dbReference>
<dbReference type="Proteomes" id="UP000694523">
    <property type="component" value="Unplaced"/>
</dbReference>
<evidence type="ECO:0000256" key="2">
    <source>
        <dbReference type="ARBA" id="ARBA00005317"/>
    </source>
</evidence>
<evidence type="ECO:0000256" key="8">
    <source>
        <dbReference type="SAM" id="SignalP"/>
    </source>
</evidence>
<evidence type="ECO:0000256" key="7">
    <source>
        <dbReference type="ARBA" id="ARBA00023180"/>
    </source>
</evidence>
<comment type="subcellular location">
    <subcellularLocation>
        <location evidence="1">Secreted</location>
        <location evidence="1">Extracellular space</location>
        <location evidence="1">Extracellular matrix</location>
    </subcellularLocation>
</comment>
<proteinExistence type="inferred from homology"/>